<dbReference type="EMBL" id="CADCTQ010000533">
    <property type="protein sequence ID" value="CAA9313837.1"/>
    <property type="molecule type" value="Genomic_DNA"/>
</dbReference>
<evidence type="ECO:0000256" key="4">
    <source>
        <dbReference type="ARBA" id="ARBA00022989"/>
    </source>
</evidence>
<dbReference type="PANTHER" id="PTHR30572">
    <property type="entry name" value="MEMBRANE COMPONENT OF TRANSPORTER-RELATED"/>
    <property type="match status" value="1"/>
</dbReference>
<evidence type="ECO:0000256" key="1">
    <source>
        <dbReference type="ARBA" id="ARBA00004651"/>
    </source>
</evidence>
<dbReference type="GO" id="GO:0005886">
    <property type="term" value="C:plasma membrane"/>
    <property type="evidence" value="ECO:0007669"/>
    <property type="project" value="UniProtKB-SubCell"/>
</dbReference>
<dbReference type="GO" id="GO:0022857">
    <property type="term" value="F:transmembrane transporter activity"/>
    <property type="evidence" value="ECO:0007669"/>
    <property type="project" value="TreeGrafter"/>
</dbReference>
<feature type="transmembrane region" description="Helical" evidence="6">
    <location>
        <begin position="20"/>
        <end position="41"/>
    </location>
</feature>
<dbReference type="InterPro" id="IPR050250">
    <property type="entry name" value="Macrolide_Exporter_MacB"/>
</dbReference>
<feature type="domain" description="MacB-like periplasmic core" evidence="8">
    <location>
        <begin position="440"/>
        <end position="622"/>
    </location>
</feature>
<keyword evidence="3 6" id="KW-0812">Transmembrane</keyword>
<keyword evidence="4 6" id="KW-1133">Transmembrane helix</keyword>
<feature type="domain" description="MacB-like periplasmic core" evidence="8">
    <location>
        <begin position="22"/>
        <end position="248"/>
    </location>
</feature>
<evidence type="ECO:0000259" key="8">
    <source>
        <dbReference type="Pfam" id="PF12704"/>
    </source>
</evidence>
<evidence type="ECO:0000259" key="7">
    <source>
        <dbReference type="Pfam" id="PF02687"/>
    </source>
</evidence>
<evidence type="ECO:0000256" key="6">
    <source>
        <dbReference type="SAM" id="Phobius"/>
    </source>
</evidence>
<feature type="transmembrane region" description="Helical" evidence="6">
    <location>
        <begin position="334"/>
        <end position="359"/>
    </location>
</feature>
<feature type="transmembrane region" description="Helical" evidence="6">
    <location>
        <begin position="379"/>
        <end position="402"/>
    </location>
</feature>
<feature type="transmembrane region" description="Helical" evidence="6">
    <location>
        <begin position="286"/>
        <end position="314"/>
    </location>
</feature>
<evidence type="ECO:0000256" key="3">
    <source>
        <dbReference type="ARBA" id="ARBA00022692"/>
    </source>
</evidence>
<feature type="domain" description="ABC3 transporter permease C-terminal" evidence="7">
    <location>
        <begin position="292"/>
        <end position="405"/>
    </location>
</feature>
<evidence type="ECO:0000313" key="9">
    <source>
        <dbReference type="EMBL" id="CAA9313837.1"/>
    </source>
</evidence>
<comment type="subcellular location">
    <subcellularLocation>
        <location evidence="1">Cell membrane</location>
        <topology evidence="1">Multi-pass membrane protein</topology>
    </subcellularLocation>
</comment>
<dbReference type="PANTHER" id="PTHR30572:SF18">
    <property type="entry name" value="ABC-TYPE MACROLIDE FAMILY EXPORT SYSTEM PERMEASE COMPONENT 2"/>
    <property type="match status" value="1"/>
</dbReference>
<dbReference type="InterPro" id="IPR003838">
    <property type="entry name" value="ABC3_permease_C"/>
</dbReference>
<keyword evidence="5 6" id="KW-0472">Membrane</keyword>
<dbReference type="Pfam" id="PF02687">
    <property type="entry name" value="FtsX"/>
    <property type="match status" value="2"/>
</dbReference>
<dbReference type="Pfam" id="PF12704">
    <property type="entry name" value="MacB_PCD"/>
    <property type="match status" value="2"/>
</dbReference>
<name>A0A6J4KUP5_9SPHI</name>
<reference evidence="9" key="1">
    <citation type="submission" date="2020-02" db="EMBL/GenBank/DDBJ databases">
        <authorList>
            <person name="Meier V. D."/>
        </authorList>
    </citation>
    <scope>NUCLEOTIDE SEQUENCE</scope>
    <source>
        <strain evidence="9">AVDCRST_MAG56</strain>
    </source>
</reference>
<feature type="transmembrane region" description="Helical" evidence="6">
    <location>
        <begin position="430"/>
        <end position="449"/>
    </location>
</feature>
<keyword evidence="2" id="KW-1003">Cell membrane</keyword>
<sequence>MLRNSLRFALRNFRQRPGYPLLNGLGLALGMTGTLVLFLFIHFHRQTDRHHALAGRIHRVVLDLHISEGSVEPSAGTSLPMVEAFRRDYPSVEKVAFLKEIITPAVTVPAPGGGMARGFMEEGAVAFANEDYFAAFTYGWRLGNPATALDEPGTVVLTERYARKYFGTPNATGRTLTLNGTPLRVTGVVADPPPATDLKKEVFVSLASLRLVDPGLDPNDFSWISGRHQLFLVLAEGASAQTLAAQLPAFSKKYFGSAAPAFRFGLQPLADVHFDPRYGGATSRPLLGMLALVGLLLAGIACVNFVNLATVQAFLRAKEVGVRQVLGSSRGQVFGQFMTETAVVVLAAGLAAAGLSYGLRPLLNGWLGTAIGREMFGTVTFWGFWLALVLGVTLAAGGYPAWLLSGLRPALTLKAGRYTPGAKGATLRKVLVVAQFAVALVLIISTLVVTRQLRLFGRADMGFDRDALVTVPLPAPALGGREALRGQLMALPGVEGVTFQYRPPASDSYMGGSVRFDNRTDWEQFSIRDRYADAQYLKIYGLKLVAGRNFTERDSLPEVVVNETFVRKVGLRNPEGVLGKAIEDGTSGTKGVIVGVVRDFHQQSLHMAIEPCAIFYLPARMGQVGIKLQGAALGSTLRQVEAQWRRSFPDAVFSYQFLDEQIARFYEKEKLMGRLVNVFSGLCIFIACLGLFGLAAFTARQRTKEIGIRKVLGATVGSLVGLLTRDFLKLVGIAFGLAVPVAAYVMSRWLEDFAYRVPLGWTVFALAGAAALGIALLTVSFQAIRAALANPVKSLRSE</sequence>
<feature type="transmembrane region" description="Helical" evidence="6">
    <location>
        <begin position="759"/>
        <end position="784"/>
    </location>
</feature>
<evidence type="ECO:0000256" key="2">
    <source>
        <dbReference type="ARBA" id="ARBA00022475"/>
    </source>
</evidence>
<protein>
    <recommendedName>
        <fullName evidence="10">ABC transporter, fused permease protein</fullName>
    </recommendedName>
</protein>
<feature type="transmembrane region" description="Helical" evidence="6">
    <location>
        <begin position="727"/>
        <end position="747"/>
    </location>
</feature>
<accession>A0A6J4KUP5</accession>
<feature type="transmembrane region" description="Helical" evidence="6">
    <location>
        <begin position="675"/>
        <end position="697"/>
    </location>
</feature>
<evidence type="ECO:0000256" key="5">
    <source>
        <dbReference type="ARBA" id="ARBA00023136"/>
    </source>
</evidence>
<organism evidence="9">
    <name type="scientific">uncultured Cytophagales bacterium</name>
    <dbReference type="NCBI Taxonomy" id="158755"/>
    <lineage>
        <taxon>Bacteria</taxon>
        <taxon>Pseudomonadati</taxon>
        <taxon>Bacteroidota</taxon>
        <taxon>Sphingobacteriia</taxon>
        <taxon>Sphingobacteriales</taxon>
        <taxon>environmental samples</taxon>
    </lineage>
</organism>
<gene>
    <name evidence="9" type="ORF">AVDCRST_MAG56-6567</name>
</gene>
<proteinExistence type="predicted"/>
<feature type="domain" description="ABC3 transporter permease C-terminal" evidence="7">
    <location>
        <begin position="677"/>
        <end position="787"/>
    </location>
</feature>
<dbReference type="AlphaFoldDB" id="A0A6J4KUP5"/>
<evidence type="ECO:0008006" key="10">
    <source>
        <dbReference type="Google" id="ProtNLM"/>
    </source>
</evidence>
<dbReference type="InterPro" id="IPR025857">
    <property type="entry name" value="MacB_PCD"/>
</dbReference>